<feature type="transmembrane region" description="Helical" evidence="8">
    <location>
        <begin position="145"/>
        <end position="165"/>
    </location>
</feature>
<evidence type="ECO:0000256" key="8">
    <source>
        <dbReference type="SAM" id="Phobius"/>
    </source>
</evidence>
<keyword evidence="3" id="KW-0813">Transport</keyword>
<dbReference type="InterPro" id="IPR002549">
    <property type="entry name" value="AI-2E-like"/>
</dbReference>
<dbReference type="EMBL" id="VLPK01000001">
    <property type="protein sequence ID" value="TSJ44489.1"/>
    <property type="molecule type" value="Genomic_DNA"/>
</dbReference>
<accession>A0A556MXG4</accession>
<feature type="transmembrane region" description="Helical" evidence="8">
    <location>
        <begin position="264"/>
        <end position="284"/>
    </location>
</feature>
<organism evidence="9 10">
    <name type="scientific">Mucilaginibacter corticis</name>
    <dbReference type="NCBI Taxonomy" id="2597670"/>
    <lineage>
        <taxon>Bacteria</taxon>
        <taxon>Pseudomonadati</taxon>
        <taxon>Bacteroidota</taxon>
        <taxon>Sphingobacteriia</taxon>
        <taxon>Sphingobacteriales</taxon>
        <taxon>Sphingobacteriaceae</taxon>
        <taxon>Mucilaginibacter</taxon>
    </lineage>
</organism>
<keyword evidence="10" id="KW-1185">Reference proteome</keyword>
<evidence type="ECO:0000256" key="1">
    <source>
        <dbReference type="ARBA" id="ARBA00004651"/>
    </source>
</evidence>
<dbReference type="AlphaFoldDB" id="A0A556MXG4"/>
<comment type="caution">
    <text evidence="9">The sequence shown here is derived from an EMBL/GenBank/DDBJ whole genome shotgun (WGS) entry which is preliminary data.</text>
</comment>
<feature type="transmembrane region" description="Helical" evidence="8">
    <location>
        <begin position="227"/>
        <end position="252"/>
    </location>
</feature>
<dbReference type="PANTHER" id="PTHR21716:SF53">
    <property type="entry name" value="PERMEASE PERM-RELATED"/>
    <property type="match status" value="1"/>
</dbReference>
<keyword evidence="6 8" id="KW-1133">Transmembrane helix</keyword>
<evidence type="ECO:0000256" key="6">
    <source>
        <dbReference type="ARBA" id="ARBA00022989"/>
    </source>
</evidence>
<feature type="transmembrane region" description="Helical" evidence="8">
    <location>
        <begin position="199"/>
        <end position="221"/>
    </location>
</feature>
<keyword evidence="5 8" id="KW-0812">Transmembrane</keyword>
<dbReference type="Pfam" id="PF01594">
    <property type="entry name" value="AI-2E_transport"/>
    <property type="match status" value="1"/>
</dbReference>
<dbReference type="RefSeq" id="WP_144248050.1">
    <property type="nucleotide sequence ID" value="NZ_VLPK01000001.1"/>
</dbReference>
<evidence type="ECO:0000313" key="10">
    <source>
        <dbReference type="Proteomes" id="UP000318733"/>
    </source>
</evidence>
<feature type="transmembrane region" description="Helical" evidence="8">
    <location>
        <begin position="62"/>
        <end position="84"/>
    </location>
</feature>
<name>A0A556MXG4_9SPHI</name>
<evidence type="ECO:0000256" key="4">
    <source>
        <dbReference type="ARBA" id="ARBA00022475"/>
    </source>
</evidence>
<feature type="transmembrane region" description="Helical" evidence="8">
    <location>
        <begin position="12"/>
        <end position="28"/>
    </location>
</feature>
<protein>
    <submittedName>
        <fullName evidence="9">AI-2E family transporter</fullName>
    </submittedName>
</protein>
<evidence type="ECO:0000256" key="3">
    <source>
        <dbReference type="ARBA" id="ARBA00022448"/>
    </source>
</evidence>
<dbReference type="PANTHER" id="PTHR21716">
    <property type="entry name" value="TRANSMEMBRANE PROTEIN"/>
    <property type="match status" value="1"/>
</dbReference>
<evidence type="ECO:0000256" key="2">
    <source>
        <dbReference type="ARBA" id="ARBA00009773"/>
    </source>
</evidence>
<evidence type="ECO:0000256" key="7">
    <source>
        <dbReference type="ARBA" id="ARBA00023136"/>
    </source>
</evidence>
<evidence type="ECO:0000256" key="5">
    <source>
        <dbReference type="ARBA" id="ARBA00022692"/>
    </source>
</evidence>
<sequence>MPASAFHPLQRTSNILFILIALTAILYFAEPLLAPMVFALVLAMLLAPLSKKLENWGINRGLAAVICILALILTFTVIIGLLSWQMSTIARDLDQIKSRLGEVTGQIQAYISSHTGIKLKQQQAMIKNADTGSPLGMLAQTTGNFLGFLVNVILVLVYIFLILYYRDHLMKFIQKAVPASEKGNVAGLVHQASHVSQQYLGGLAMMIAALWVMYGIGFSIVGVKYAIFFAILCGTLEIIPFIGNITGTTLTVTMGIVQGGDLKLVAGILITYGLVQFIQSYILQPLIVGKQVDLNPLFTIVSIIIGDAVWGVPGMILAVPVFGMLKIVCDHFEPLKPYGFLLGGSEKDKKPGGLMDRIKKIFK</sequence>
<comment type="subcellular location">
    <subcellularLocation>
        <location evidence="1">Cell membrane</location>
        <topology evidence="1">Multi-pass membrane protein</topology>
    </subcellularLocation>
</comment>
<comment type="similarity">
    <text evidence="2">Belongs to the autoinducer-2 exporter (AI-2E) (TC 2.A.86) family.</text>
</comment>
<keyword evidence="4" id="KW-1003">Cell membrane</keyword>
<keyword evidence="7 8" id="KW-0472">Membrane</keyword>
<dbReference type="GO" id="GO:0005886">
    <property type="term" value="C:plasma membrane"/>
    <property type="evidence" value="ECO:0007669"/>
    <property type="project" value="UniProtKB-SubCell"/>
</dbReference>
<dbReference type="OrthoDB" id="9793390at2"/>
<proteinExistence type="inferred from homology"/>
<feature type="transmembrane region" description="Helical" evidence="8">
    <location>
        <begin position="296"/>
        <end position="322"/>
    </location>
</feature>
<evidence type="ECO:0000313" key="9">
    <source>
        <dbReference type="EMBL" id="TSJ44489.1"/>
    </source>
</evidence>
<gene>
    <name evidence="9" type="ORF">FO440_10020</name>
</gene>
<dbReference type="Proteomes" id="UP000318733">
    <property type="component" value="Unassembled WGS sequence"/>
</dbReference>
<reference evidence="9 10" key="1">
    <citation type="submission" date="2019-07" db="EMBL/GenBank/DDBJ databases">
        <authorList>
            <person name="Huq M.A."/>
        </authorList>
    </citation>
    <scope>NUCLEOTIDE SEQUENCE [LARGE SCALE GENOMIC DNA]</scope>
    <source>
        <strain evidence="9 10">MAH-19</strain>
    </source>
</reference>